<evidence type="ECO:0000256" key="10">
    <source>
        <dbReference type="ARBA" id="ARBA00034808"/>
    </source>
</evidence>
<dbReference type="GO" id="GO:0006281">
    <property type="term" value="P:DNA repair"/>
    <property type="evidence" value="ECO:0007669"/>
    <property type="project" value="TreeGrafter"/>
</dbReference>
<dbReference type="InterPro" id="IPR014001">
    <property type="entry name" value="Helicase_ATP-bd"/>
</dbReference>
<accession>L1NDS3</accession>
<dbReference type="GO" id="GO:0016787">
    <property type="term" value="F:hydrolase activity"/>
    <property type="evidence" value="ECO:0007669"/>
    <property type="project" value="UniProtKB-KW"/>
</dbReference>
<organism evidence="15 16">
    <name type="scientific">Porphyromonas catoniae F0037</name>
    <dbReference type="NCBI Taxonomy" id="1127696"/>
    <lineage>
        <taxon>Bacteria</taxon>
        <taxon>Pseudomonadati</taxon>
        <taxon>Bacteroidota</taxon>
        <taxon>Bacteroidia</taxon>
        <taxon>Bacteroidales</taxon>
        <taxon>Porphyromonadaceae</taxon>
        <taxon>Porphyromonas</taxon>
    </lineage>
</organism>
<keyword evidence="4" id="KW-0378">Hydrolase</keyword>
<evidence type="ECO:0000256" key="8">
    <source>
        <dbReference type="ARBA" id="ARBA00023235"/>
    </source>
</evidence>
<dbReference type="Gene3D" id="3.40.50.300">
    <property type="entry name" value="P-loop containing nucleotide triphosphate hydrolases"/>
    <property type="match status" value="2"/>
</dbReference>
<dbReference type="InterPro" id="IPR036388">
    <property type="entry name" value="WH-like_DNA-bd_sf"/>
</dbReference>
<feature type="domain" description="Helicase ATP-binding" evidence="13">
    <location>
        <begin position="89"/>
        <end position="257"/>
    </location>
</feature>
<evidence type="ECO:0000256" key="1">
    <source>
        <dbReference type="ARBA" id="ARBA00005446"/>
    </source>
</evidence>
<keyword evidence="3" id="KW-0547">Nucleotide-binding</keyword>
<dbReference type="PANTHER" id="PTHR13710:SF105">
    <property type="entry name" value="ATP-DEPENDENT DNA HELICASE Q1"/>
    <property type="match status" value="1"/>
</dbReference>
<dbReference type="FunFam" id="3.40.50.300:FF:001389">
    <property type="entry name" value="ATP-dependent DNA helicase RecQ"/>
    <property type="match status" value="1"/>
</dbReference>
<dbReference type="PROSITE" id="PS51194">
    <property type="entry name" value="HELICASE_CTER"/>
    <property type="match status" value="1"/>
</dbReference>
<dbReference type="GO" id="GO:0003677">
    <property type="term" value="F:DNA binding"/>
    <property type="evidence" value="ECO:0007669"/>
    <property type="project" value="UniProtKB-KW"/>
</dbReference>
<dbReference type="Gene3D" id="1.10.10.10">
    <property type="entry name" value="Winged helix-like DNA-binding domain superfamily/Winged helix DNA-binding domain"/>
    <property type="match status" value="1"/>
</dbReference>
<dbReference type="PROSITE" id="PS51192">
    <property type="entry name" value="HELICASE_ATP_BIND_1"/>
    <property type="match status" value="1"/>
</dbReference>
<dbReference type="HOGENOM" id="CLU_001103_9_7_10"/>
<dbReference type="SMART" id="SM00490">
    <property type="entry name" value="HELICc"/>
    <property type="match status" value="1"/>
</dbReference>
<dbReference type="PATRIC" id="fig|1127696.3.peg.819"/>
<dbReference type="GO" id="GO:0005737">
    <property type="term" value="C:cytoplasm"/>
    <property type="evidence" value="ECO:0007669"/>
    <property type="project" value="TreeGrafter"/>
</dbReference>
<dbReference type="InterPro" id="IPR027417">
    <property type="entry name" value="P-loop_NTPase"/>
</dbReference>
<dbReference type="GO" id="GO:0030894">
    <property type="term" value="C:replisome"/>
    <property type="evidence" value="ECO:0007669"/>
    <property type="project" value="TreeGrafter"/>
</dbReference>
<dbReference type="eggNOG" id="COG0514">
    <property type="taxonomic scope" value="Bacteria"/>
</dbReference>
<comment type="catalytic activity">
    <reaction evidence="9">
        <text>Couples ATP hydrolysis with the unwinding of duplex DNA by translocating in the 3'-5' direction.</text>
        <dbReference type="EC" id="5.6.2.4"/>
    </reaction>
</comment>
<dbReference type="GO" id="GO:0043138">
    <property type="term" value="F:3'-5' DNA helicase activity"/>
    <property type="evidence" value="ECO:0007669"/>
    <property type="project" value="UniProtKB-EC"/>
</dbReference>
<dbReference type="Pfam" id="PF16124">
    <property type="entry name" value="RecQ_Zn_bind"/>
    <property type="match status" value="1"/>
</dbReference>
<dbReference type="PANTHER" id="PTHR13710">
    <property type="entry name" value="DNA HELICASE RECQ FAMILY MEMBER"/>
    <property type="match status" value="1"/>
</dbReference>
<dbReference type="InterPro" id="IPR001650">
    <property type="entry name" value="Helicase_C-like"/>
</dbReference>
<dbReference type="GO" id="GO:0009378">
    <property type="term" value="F:four-way junction helicase activity"/>
    <property type="evidence" value="ECO:0007669"/>
    <property type="project" value="TreeGrafter"/>
</dbReference>
<dbReference type="EC" id="5.6.2.4" evidence="10"/>
<keyword evidence="7" id="KW-0238">DNA-binding</keyword>
<sequence length="705" mass="80680">MGKLPPQSQEEAFDEEDALLYAESTLHEEQSEQMLWPEDLFDLITTPSSVISLGHDPCPGVADDALLPEQVLERYWGYTSFRPLQRELITSILDGKDTLGLLPTGGGKSIIFQVPGLMLPGLTLVITPLISLMKDQVDRLHTQGIRATAIHSGMSQEKIQVALDNCLYGRYKFLYISPERLGSPLFRSWLSELAISLIVVDECHCMCQWGYDFRPSYLEILSVRHELEEVPILALTATATEEVVEDIIRALEFRPGYTYLKKSFHRPNLSYSIRRSEDKTAMMLHILSRVSGSAIVYCRDRELTRKVTDELLSYGISATYYHAGLTYKERELRQARWMRDEVRVMVATNAFGMGIDKPNVRLVIHLTVPSSLEEYFQEAGRAGRDGEKSYAVMITSGIDSQLLTKRLRDTFPDKDYIRHVYDQMCNFLSIGEGEGLGRTYDFDIDLFMRRFRMRPVQTRYAIEIMQLSGWLEYNDDDSRSRLMFLVPSSRLYEKSVRPDSLIRALLRSYTGLFSGYVTINEGDLAELTGYTNEEVYLFLVDLTMKGILHYIPQKHVPRVSFRIRREDSRLLTIPYAAYTQRQERMSDRIGAVRTYIEEENTCRSRMLLAYFGEQDSAPCGACDVCLKKHPTGLTQHIVDEVKEELDKHLLSAEADSYPIETFVSSLPFHPLDTVKAIRFWAGELGEAFHIRGDQLCKIKVGDPVK</sequence>
<reference evidence="15 16" key="1">
    <citation type="submission" date="2012-05" db="EMBL/GenBank/DDBJ databases">
        <authorList>
            <person name="Weinstock G."/>
            <person name="Sodergren E."/>
            <person name="Lobos E.A."/>
            <person name="Fulton L."/>
            <person name="Fulton R."/>
            <person name="Courtney L."/>
            <person name="Fronick C."/>
            <person name="O'Laughlin M."/>
            <person name="Godfrey J."/>
            <person name="Wilson R.M."/>
            <person name="Miner T."/>
            <person name="Farmer C."/>
            <person name="Delehaunty K."/>
            <person name="Cordes M."/>
            <person name="Minx P."/>
            <person name="Tomlinson C."/>
            <person name="Chen J."/>
            <person name="Wollam A."/>
            <person name="Pepin K.H."/>
            <person name="Bhonagiri V."/>
            <person name="Zhang X."/>
            <person name="Suruliraj S."/>
            <person name="Warren W."/>
            <person name="Mitreva M."/>
            <person name="Mardis E.R."/>
            <person name="Wilson R.K."/>
        </authorList>
    </citation>
    <scope>NUCLEOTIDE SEQUENCE [LARGE SCALE GENOMIC DNA]</scope>
    <source>
        <strain evidence="15 16">F0037</strain>
    </source>
</reference>
<evidence type="ECO:0000256" key="11">
    <source>
        <dbReference type="ARBA" id="ARBA00044535"/>
    </source>
</evidence>
<evidence type="ECO:0000256" key="12">
    <source>
        <dbReference type="ARBA" id="ARBA00044550"/>
    </source>
</evidence>
<evidence type="ECO:0000256" key="5">
    <source>
        <dbReference type="ARBA" id="ARBA00022806"/>
    </source>
</evidence>
<keyword evidence="8" id="KW-0413">Isomerase</keyword>
<dbReference type="Proteomes" id="UP000010408">
    <property type="component" value="Unassembled WGS sequence"/>
</dbReference>
<evidence type="ECO:0000313" key="15">
    <source>
        <dbReference type="EMBL" id="EKY01523.1"/>
    </source>
</evidence>
<evidence type="ECO:0000256" key="3">
    <source>
        <dbReference type="ARBA" id="ARBA00022741"/>
    </source>
</evidence>
<dbReference type="GO" id="GO:0043590">
    <property type="term" value="C:bacterial nucleoid"/>
    <property type="evidence" value="ECO:0007669"/>
    <property type="project" value="TreeGrafter"/>
</dbReference>
<dbReference type="STRING" id="1127696.HMPREF9134_00900"/>
<dbReference type="NCBIfam" id="TIGR00614">
    <property type="entry name" value="recQ_fam"/>
    <property type="match status" value="1"/>
</dbReference>
<evidence type="ECO:0000313" key="16">
    <source>
        <dbReference type="Proteomes" id="UP000010408"/>
    </source>
</evidence>
<evidence type="ECO:0000256" key="7">
    <source>
        <dbReference type="ARBA" id="ARBA00023125"/>
    </source>
</evidence>
<dbReference type="RefSeq" id="WP_005469285.1">
    <property type="nucleotide sequence ID" value="NZ_KB291046.1"/>
</dbReference>
<dbReference type="InterPro" id="IPR032284">
    <property type="entry name" value="RecQ_Zn-bd"/>
</dbReference>
<dbReference type="Pfam" id="PF00271">
    <property type="entry name" value="Helicase_C"/>
    <property type="match status" value="1"/>
</dbReference>
<dbReference type="EMBL" id="AMEQ01000025">
    <property type="protein sequence ID" value="EKY01523.1"/>
    <property type="molecule type" value="Genomic_DNA"/>
</dbReference>
<feature type="domain" description="Helicase C-terminal" evidence="14">
    <location>
        <begin position="282"/>
        <end position="424"/>
    </location>
</feature>
<evidence type="ECO:0000259" key="13">
    <source>
        <dbReference type="PROSITE" id="PS51192"/>
    </source>
</evidence>
<evidence type="ECO:0000256" key="4">
    <source>
        <dbReference type="ARBA" id="ARBA00022801"/>
    </source>
</evidence>
<dbReference type="GO" id="GO:0006310">
    <property type="term" value="P:DNA recombination"/>
    <property type="evidence" value="ECO:0007669"/>
    <property type="project" value="InterPro"/>
</dbReference>
<evidence type="ECO:0000256" key="9">
    <source>
        <dbReference type="ARBA" id="ARBA00034617"/>
    </source>
</evidence>
<dbReference type="SUPFAM" id="SSF52540">
    <property type="entry name" value="P-loop containing nucleoside triphosphate hydrolases"/>
    <property type="match status" value="1"/>
</dbReference>
<gene>
    <name evidence="15" type="ORF">HMPREF9134_00900</name>
</gene>
<proteinExistence type="inferred from homology"/>
<evidence type="ECO:0000256" key="2">
    <source>
        <dbReference type="ARBA" id="ARBA00022723"/>
    </source>
</evidence>
<dbReference type="Pfam" id="PF00270">
    <property type="entry name" value="DEAD"/>
    <property type="match status" value="1"/>
</dbReference>
<keyword evidence="2" id="KW-0479">Metal-binding</keyword>
<dbReference type="AlphaFoldDB" id="L1NDS3"/>
<name>L1NDS3_9PORP</name>
<keyword evidence="6" id="KW-0067">ATP-binding</keyword>
<dbReference type="CDD" id="cd17920">
    <property type="entry name" value="DEXHc_RecQ"/>
    <property type="match status" value="1"/>
</dbReference>
<comment type="similarity">
    <text evidence="1">Belongs to the helicase family. RecQ subfamily.</text>
</comment>
<comment type="caution">
    <text evidence="15">The sequence shown here is derived from an EMBL/GenBank/DDBJ whole genome shotgun (WGS) entry which is preliminary data.</text>
</comment>
<protein>
    <recommendedName>
        <fullName evidence="11">ATP-dependent DNA helicase RecQ</fullName>
        <ecNumber evidence="10">5.6.2.4</ecNumber>
    </recommendedName>
    <alternativeName>
        <fullName evidence="12">DNA 3'-5' helicase RecQ</fullName>
    </alternativeName>
</protein>
<dbReference type="SMART" id="SM00487">
    <property type="entry name" value="DEXDc"/>
    <property type="match status" value="1"/>
</dbReference>
<dbReference type="GO" id="GO:0005524">
    <property type="term" value="F:ATP binding"/>
    <property type="evidence" value="ECO:0007669"/>
    <property type="project" value="UniProtKB-KW"/>
</dbReference>
<evidence type="ECO:0000259" key="14">
    <source>
        <dbReference type="PROSITE" id="PS51194"/>
    </source>
</evidence>
<keyword evidence="5 15" id="KW-0347">Helicase</keyword>
<dbReference type="InterPro" id="IPR011545">
    <property type="entry name" value="DEAD/DEAH_box_helicase_dom"/>
</dbReference>
<evidence type="ECO:0000256" key="6">
    <source>
        <dbReference type="ARBA" id="ARBA00022840"/>
    </source>
</evidence>
<dbReference type="InterPro" id="IPR004589">
    <property type="entry name" value="DNA_helicase_ATP-dep_RecQ"/>
</dbReference>
<dbReference type="GO" id="GO:0046872">
    <property type="term" value="F:metal ion binding"/>
    <property type="evidence" value="ECO:0007669"/>
    <property type="project" value="UniProtKB-KW"/>
</dbReference>